<accession>A0A1Q9D645</accession>
<evidence type="ECO:0000313" key="1">
    <source>
        <dbReference type="EMBL" id="OLP90665.1"/>
    </source>
</evidence>
<proteinExistence type="predicted"/>
<dbReference type="AlphaFoldDB" id="A0A1Q9D645"/>
<dbReference type="OrthoDB" id="429527at2759"/>
<sequence length="405" mass="45081">MASPAYIRALEEIKIYDVAQYEVPLFLRQDHTFGCVDDLPLKHLAAQTEAKSFLDIIKDAPLDNVDFGLLEEHMLQNKYDDLPAPFAPKVPLHKSYKMQFAIMKSSMTHCVVLKQFIFPEKIPRPAFTRIPRVLLSTAPKAGTPQQKAPAAPVALAQVHPGMTTSAMFVAVPAPSFAVPMFFPPMHNYPGYPMLLQGPAPQARSGLDKQIQAQGFSPLGRPPFGRHHRFHKKSNSMGELEADGRTFTHGYSKGRLSIICEHRIHFQGIERYAVQFVDGELCSADGVGYVISCDLPCTKNIQKIFSVFANRAGRICIRMHEEVERCSQQVRPLEVGDWLEVTADLWSQTVSFAVWPKDGSEPSYATVSFQEAFRNCSGRLNGLPRKPCGYLAAVIKHPGVRVAFGS</sequence>
<name>A0A1Q9D645_SYMMI</name>
<comment type="caution">
    <text evidence="1">The sequence shown here is derived from an EMBL/GenBank/DDBJ whole genome shotgun (WGS) entry which is preliminary data.</text>
</comment>
<gene>
    <name evidence="1" type="ORF">AK812_SmicGene27722</name>
</gene>
<reference evidence="1 2" key="1">
    <citation type="submission" date="2016-02" db="EMBL/GenBank/DDBJ databases">
        <title>Genome analysis of coral dinoflagellate symbionts highlights evolutionary adaptations to a symbiotic lifestyle.</title>
        <authorList>
            <person name="Aranda M."/>
            <person name="Li Y."/>
            <person name="Liew Y.J."/>
            <person name="Baumgarten S."/>
            <person name="Simakov O."/>
            <person name="Wilson M."/>
            <person name="Piel J."/>
            <person name="Ashoor H."/>
            <person name="Bougouffa S."/>
            <person name="Bajic V.B."/>
            <person name="Ryu T."/>
            <person name="Ravasi T."/>
            <person name="Bayer T."/>
            <person name="Micklem G."/>
            <person name="Kim H."/>
            <person name="Bhak J."/>
            <person name="Lajeunesse T.C."/>
            <person name="Voolstra C.R."/>
        </authorList>
    </citation>
    <scope>NUCLEOTIDE SEQUENCE [LARGE SCALE GENOMIC DNA]</scope>
    <source>
        <strain evidence="1 2">CCMP2467</strain>
    </source>
</reference>
<dbReference type="Proteomes" id="UP000186817">
    <property type="component" value="Unassembled WGS sequence"/>
</dbReference>
<evidence type="ECO:0000313" key="2">
    <source>
        <dbReference type="Proteomes" id="UP000186817"/>
    </source>
</evidence>
<keyword evidence="2" id="KW-1185">Reference proteome</keyword>
<dbReference type="EMBL" id="LSRX01000699">
    <property type="protein sequence ID" value="OLP90665.1"/>
    <property type="molecule type" value="Genomic_DNA"/>
</dbReference>
<organism evidence="1 2">
    <name type="scientific">Symbiodinium microadriaticum</name>
    <name type="common">Dinoflagellate</name>
    <name type="synonym">Zooxanthella microadriatica</name>
    <dbReference type="NCBI Taxonomy" id="2951"/>
    <lineage>
        <taxon>Eukaryota</taxon>
        <taxon>Sar</taxon>
        <taxon>Alveolata</taxon>
        <taxon>Dinophyceae</taxon>
        <taxon>Suessiales</taxon>
        <taxon>Symbiodiniaceae</taxon>
        <taxon>Symbiodinium</taxon>
    </lineage>
</organism>
<protein>
    <submittedName>
        <fullName evidence="1">Uncharacterized protein</fullName>
    </submittedName>
</protein>